<dbReference type="SUPFAM" id="SSF55729">
    <property type="entry name" value="Acyl-CoA N-acyltransferases (Nat)"/>
    <property type="match status" value="1"/>
</dbReference>
<evidence type="ECO:0000313" key="2">
    <source>
        <dbReference type="EMBL" id="MBC8590051.1"/>
    </source>
</evidence>
<dbReference type="Pfam" id="PF13302">
    <property type="entry name" value="Acetyltransf_3"/>
    <property type="match status" value="1"/>
</dbReference>
<keyword evidence="3" id="KW-1185">Reference proteome</keyword>
<reference evidence="2 3" key="1">
    <citation type="submission" date="2020-08" db="EMBL/GenBank/DDBJ databases">
        <title>Genome public.</title>
        <authorList>
            <person name="Liu C."/>
            <person name="Sun Q."/>
        </authorList>
    </citation>
    <scope>NUCLEOTIDE SEQUENCE [LARGE SCALE GENOMIC DNA]</scope>
    <source>
        <strain evidence="2 3">NSJ-26</strain>
    </source>
</reference>
<comment type="caution">
    <text evidence="2">The sequence shown here is derived from an EMBL/GenBank/DDBJ whole genome shotgun (WGS) entry which is preliminary data.</text>
</comment>
<dbReference type="Proteomes" id="UP000601522">
    <property type="component" value="Unassembled WGS sequence"/>
</dbReference>
<sequence length="183" mass="21235">MKDKNIIIPGKNISLRLITHKDICEYYRRGFQSPDKEVQRYTGTKNVVTKEQIRIYVEGIIEDDSRYDFLITNSDGEIIGESVINEIDFYNRCANFRIALFKSEDCGQGIGTEAIEMTLKFGFKELNLHRIELEVFSFNERAYAAYCGAGFIEEGRRRKGELINGEYYDVIIMGILHEEYKGK</sequence>
<evidence type="ECO:0000313" key="3">
    <source>
        <dbReference type="Proteomes" id="UP000601522"/>
    </source>
</evidence>
<dbReference type="EMBL" id="JACRTK010000001">
    <property type="protein sequence ID" value="MBC8590051.1"/>
    <property type="molecule type" value="Genomic_DNA"/>
</dbReference>
<organism evidence="2 3">
    <name type="scientific">Wansuia hejianensis</name>
    <dbReference type="NCBI Taxonomy" id="2763667"/>
    <lineage>
        <taxon>Bacteria</taxon>
        <taxon>Bacillati</taxon>
        <taxon>Bacillota</taxon>
        <taxon>Clostridia</taxon>
        <taxon>Lachnospirales</taxon>
        <taxon>Lachnospiraceae</taxon>
        <taxon>Wansuia</taxon>
    </lineage>
</organism>
<proteinExistence type="predicted"/>
<dbReference type="InterPro" id="IPR000182">
    <property type="entry name" value="GNAT_dom"/>
</dbReference>
<dbReference type="Gene3D" id="3.40.630.30">
    <property type="match status" value="1"/>
</dbReference>
<dbReference type="PANTHER" id="PTHR43415:SF3">
    <property type="entry name" value="GNAT-FAMILY ACETYLTRANSFERASE"/>
    <property type="match status" value="1"/>
</dbReference>
<dbReference type="InterPro" id="IPR016181">
    <property type="entry name" value="Acyl_CoA_acyltransferase"/>
</dbReference>
<evidence type="ECO:0000259" key="1">
    <source>
        <dbReference type="PROSITE" id="PS51186"/>
    </source>
</evidence>
<accession>A0A926EW69</accession>
<dbReference type="PROSITE" id="PS51186">
    <property type="entry name" value="GNAT"/>
    <property type="match status" value="1"/>
</dbReference>
<feature type="domain" description="N-acetyltransferase" evidence="1">
    <location>
        <begin position="13"/>
        <end position="178"/>
    </location>
</feature>
<gene>
    <name evidence="2" type="ORF">H8689_02720</name>
</gene>
<protein>
    <submittedName>
        <fullName evidence="2">GNAT family N-acetyltransferase</fullName>
    </submittedName>
</protein>
<name>A0A926EW69_9FIRM</name>
<dbReference type="GO" id="GO:0016747">
    <property type="term" value="F:acyltransferase activity, transferring groups other than amino-acyl groups"/>
    <property type="evidence" value="ECO:0007669"/>
    <property type="project" value="InterPro"/>
</dbReference>
<dbReference type="AlphaFoldDB" id="A0A926EW69"/>
<dbReference type="RefSeq" id="WP_249322854.1">
    <property type="nucleotide sequence ID" value="NZ_JACRTK010000001.1"/>
</dbReference>
<dbReference type="PANTHER" id="PTHR43415">
    <property type="entry name" value="SPERMIDINE N(1)-ACETYLTRANSFERASE"/>
    <property type="match status" value="1"/>
</dbReference>